<dbReference type="EMBL" id="AMZY02000034">
    <property type="protein sequence ID" value="EMS30832.1"/>
    <property type="molecule type" value="Genomic_DNA"/>
</dbReference>
<keyword evidence="2" id="KW-1185">Reference proteome</keyword>
<name>M7XQL6_9BACT</name>
<proteinExistence type="predicted"/>
<reference evidence="1" key="1">
    <citation type="submission" date="2013-01" db="EMBL/GenBank/DDBJ databases">
        <title>Genome assembly of Mariniradius saccharolyticus AK6.</title>
        <authorList>
            <person name="Vaidya B."/>
            <person name="Khatri I."/>
            <person name="Tanuku N.R.S."/>
            <person name="Subramanian S."/>
            <person name="Pinnaka A."/>
        </authorList>
    </citation>
    <scope>NUCLEOTIDE SEQUENCE [LARGE SCALE GENOMIC DNA]</scope>
    <source>
        <strain evidence="1">AK6</strain>
    </source>
</reference>
<dbReference type="AlphaFoldDB" id="M7XQL6"/>
<dbReference type="InParanoid" id="M7XQL6"/>
<organism evidence="1 2">
    <name type="scientific">Mariniradius saccharolyticus AK6</name>
    <dbReference type="NCBI Taxonomy" id="1239962"/>
    <lineage>
        <taxon>Bacteria</taxon>
        <taxon>Pseudomonadati</taxon>
        <taxon>Bacteroidota</taxon>
        <taxon>Cytophagia</taxon>
        <taxon>Cytophagales</taxon>
        <taxon>Cyclobacteriaceae</taxon>
        <taxon>Mariniradius</taxon>
    </lineage>
</organism>
<dbReference type="Proteomes" id="UP000010953">
    <property type="component" value="Unassembled WGS sequence"/>
</dbReference>
<gene>
    <name evidence="1" type="ORF">C943_03114</name>
</gene>
<evidence type="ECO:0000313" key="1">
    <source>
        <dbReference type="EMBL" id="EMS30832.1"/>
    </source>
</evidence>
<protein>
    <submittedName>
        <fullName evidence="1">Uncharacterized protein</fullName>
    </submittedName>
</protein>
<sequence length="57" mass="6454">MGIRGVWWSSTGFVDEENPERFGPYLMSLSNGENAARINEVNINETIQAFSCRCIKD</sequence>
<accession>M7XQL6</accession>
<evidence type="ECO:0000313" key="2">
    <source>
        <dbReference type="Proteomes" id="UP000010953"/>
    </source>
</evidence>
<comment type="caution">
    <text evidence="1">The sequence shown here is derived from an EMBL/GenBank/DDBJ whole genome shotgun (WGS) entry which is preliminary data.</text>
</comment>